<evidence type="ECO:0000256" key="1">
    <source>
        <dbReference type="SAM" id="MobiDB-lite"/>
    </source>
</evidence>
<name>A0A2N1N323_9GLOM</name>
<dbReference type="Proteomes" id="UP000233469">
    <property type="component" value="Unassembled WGS sequence"/>
</dbReference>
<gene>
    <name evidence="2" type="ORF">RhiirC2_782453</name>
</gene>
<reference evidence="2 3" key="2">
    <citation type="submission" date="2017-10" db="EMBL/GenBank/DDBJ databases">
        <title>Extensive intraspecific genome diversity in a model arbuscular mycorrhizal fungus.</title>
        <authorList>
            <person name="Chen E.C.H."/>
            <person name="Morin E."/>
            <person name="Baudet D."/>
            <person name="Noel J."/>
            <person name="Ndikumana S."/>
            <person name="Charron P."/>
            <person name="St-Onge C."/>
            <person name="Giorgi J."/>
            <person name="Grigoriev I.V."/>
            <person name="Roux C."/>
            <person name="Martin F.M."/>
            <person name="Corradi N."/>
        </authorList>
    </citation>
    <scope>NUCLEOTIDE SEQUENCE [LARGE SCALE GENOMIC DNA]</scope>
    <source>
        <strain evidence="2 3">C2</strain>
    </source>
</reference>
<feature type="region of interest" description="Disordered" evidence="1">
    <location>
        <begin position="64"/>
        <end position="100"/>
    </location>
</feature>
<reference evidence="2 3" key="1">
    <citation type="submission" date="2016-04" db="EMBL/GenBank/DDBJ databases">
        <title>Genome analyses suggest a sexual origin of heterokaryosis in a supposedly ancient asexual fungus.</title>
        <authorList>
            <person name="Ropars J."/>
            <person name="Sedzielewska K."/>
            <person name="Noel J."/>
            <person name="Charron P."/>
            <person name="Farinelli L."/>
            <person name="Marton T."/>
            <person name="Kruger M."/>
            <person name="Pelin A."/>
            <person name="Brachmann A."/>
            <person name="Corradi N."/>
        </authorList>
    </citation>
    <scope>NUCLEOTIDE SEQUENCE [LARGE SCALE GENOMIC DNA]</scope>
    <source>
        <strain evidence="2 3">C2</strain>
    </source>
</reference>
<sequence>MEYIEKGLESINLMYLHTKHQREKFVDTLSSPLSTIPRSKEEYEELDDLNNKFKERLYCLETKQDISNEEGTSSKETDKINKNKKRIVTVQGRTEDSDSE</sequence>
<dbReference type="VEuPathDB" id="FungiDB:RhiirA1_493462"/>
<dbReference type="AlphaFoldDB" id="A0A2N1N323"/>
<feature type="compositionally biased region" description="Basic and acidic residues" evidence="1">
    <location>
        <begin position="64"/>
        <end position="81"/>
    </location>
</feature>
<proteinExistence type="predicted"/>
<comment type="caution">
    <text evidence="2">The sequence shown here is derived from an EMBL/GenBank/DDBJ whole genome shotgun (WGS) entry which is preliminary data.</text>
</comment>
<dbReference type="EMBL" id="LLXL01000859">
    <property type="protein sequence ID" value="PKK68281.1"/>
    <property type="molecule type" value="Genomic_DNA"/>
</dbReference>
<evidence type="ECO:0000313" key="2">
    <source>
        <dbReference type="EMBL" id="PKK68281.1"/>
    </source>
</evidence>
<accession>A0A2N1N323</accession>
<organism evidence="2 3">
    <name type="scientific">Rhizophagus irregularis</name>
    <dbReference type="NCBI Taxonomy" id="588596"/>
    <lineage>
        <taxon>Eukaryota</taxon>
        <taxon>Fungi</taxon>
        <taxon>Fungi incertae sedis</taxon>
        <taxon>Mucoromycota</taxon>
        <taxon>Glomeromycotina</taxon>
        <taxon>Glomeromycetes</taxon>
        <taxon>Glomerales</taxon>
        <taxon>Glomeraceae</taxon>
        <taxon>Rhizophagus</taxon>
    </lineage>
</organism>
<evidence type="ECO:0000313" key="3">
    <source>
        <dbReference type="Proteomes" id="UP000233469"/>
    </source>
</evidence>
<protein>
    <submittedName>
        <fullName evidence="2">Uncharacterized protein</fullName>
    </submittedName>
</protein>